<sequence length="135" mass="15167">MLCIQLHYIGRQMTISKTSILIFVGTLITTQSVYAFNSQLLNRVNETADLVCGRVINKGTYQESALDVTIEGLTPEMVEHLKSDFSLPELSIENGKAVIKRGTANGMKQRDAMNNNMEVRRCRQAVVQFMIRNQG</sequence>
<accession>A0A2S3R187</accession>
<dbReference type="EMBL" id="PDGH01000101">
    <property type="protein sequence ID" value="POB46875.1"/>
    <property type="molecule type" value="Genomic_DNA"/>
</dbReference>
<protein>
    <submittedName>
        <fullName evidence="1">Uncharacterized protein</fullName>
    </submittedName>
</protein>
<dbReference type="AlphaFoldDB" id="A0A2S3R187"/>
<organism evidence="1 2">
    <name type="scientific">Vibrio vulnificus</name>
    <dbReference type="NCBI Taxonomy" id="672"/>
    <lineage>
        <taxon>Bacteria</taxon>
        <taxon>Pseudomonadati</taxon>
        <taxon>Pseudomonadota</taxon>
        <taxon>Gammaproteobacteria</taxon>
        <taxon>Vibrionales</taxon>
        <taxon>Vibrionaceae</taxon>
        <taxon>Vibrio</taxon>
    </lineage>
</organism>
<gene>
    <name evidence="1" type="ORF">CRN52_12410</name>
</gene>
<evidence type="ECO:0000313" key="1">
    <source>
        <dbReference type="EMBL" id="POB46875.1"/>
    </source>
</evidence>
<dbReference type="Proteomes" id="UP000237466">
    <property type="component" value="Unassembled WGS sequence"/>
</dbReference>
<name>A0A2S3R187_VIBVL</name>
<reference evidence="1 2" key="1">
    <citation type="journal article" date="2018" name="Front. Microbiol.">
        <title>Phylogeny of Vibrio vulnificus from the Analysis of the Core-Genome: Implications for Intra-Species Taxonomy.</title>
        <authorList>
            <person name="Roig F.J."/>
            <person name="Gonzalez-Candelas F."/>
            <person name="Sanjuan E."/>
            <person name="Fouz B."/>
            <person name="Feil E.J."/>
            <person name="Llorens C."/>
            <person name="Baker-Austin C."/>
            <person name="Oliver J.D."/>
            <person name="Danin-Poleg Y."/>
            <person name="Gibas C.J."/>
            <person name="Kashi Y."/>
            <person name="Gulig P.A."/>
            <person name="Morrison S.S."/>
            <person name="Amaro C."/>
        </authorList>
    </citation>
    <scope>NUCLEOTIDE SEQUENCE [LARGE SCALE GENOMIC DNA]</scope>
    <source>
        <strain evidence="1 2">CECT4608</strain>
    </source>
</reference>
<comment type="caution">
    <text evidence="1">The sequence shown here is derived from an EMBL/GenBank/DDBJ whole genome shotgun (WGS) entry which is preliminary data.</text>
</comment>
<proteinExistence type="predicted"/>
<evidence type="ECO:0000313" key="2">
    <source>
        <dbReference type="Proteomes" id="UP000237466"/>
    </source>
</evidence>